<dbReference type="EMBL" id="JXTB01000666">
    <property type="protein sequence ID" value="PON34341.1"/>
    <property type="molecule type" value="Genomic_DNA"/>
</dbReference>
<keyword evidence="2" id="KW-1185">Reference proteome</keyword>
<organism evidence="1 2">
    <name type="scientific">Parasponia andersonii</name>
    <name type="common">Sponia andersonii</name>
    <dbReference type="NCBI Taxonomy" id="3476"/>
    <lineage>
        <taxon>Eukaryota</taxon>
        <taxon>Viridiplantae</taxon>
        <taxon>Streptophyta</taxon>
        <taxon>Embryophyta</taxon>
        <taxon>Tracheophyta</taxon>
        <taxon>Spermatophyta</taxon>
        <taxon>Magnoliopsida</taxon>
        <taxon>eudicotyledons</taxon>
        <taxon>Gunneridae</taxon>
        <taxon>Pentapetalae</taxon>
        <taxon>rosids</taxon>
        <taxon>fabids</taxon>
        <taxon>Rosales</taxon>
        <taxon>Cannabaceae</taxon>
        <taxon>Parasponia</taxon>
    </lineage>
</organism>
<protein>
    <submittedName>
        <fullName evidence="1">Uncharacterized protein</fullName>
    </submittedName>
</protein>
<evidence type="ECO:0000313" key="1">
    <source>
        <dbReference type="EMBL" id="PON34341.1"/>
    </source>
</evidence>
<comment type="caution">
    <text evidence="1">The sequence shown here is derived from an EMBL/GenBank/DDBJ whole genome shotgun (WGS) entry which is preliminary data.</text>
</comment>
<dbReference type="AlphaFoldDB" id="A0A2P5ACT9"/>
<dbReference type="Proteomes" id="UP000237105">
    <property type="component" value="Unassembled WGS sequence"/>
</dbReference>
<accession>A0A2P5ACT9</accession>
<proteinExistence type="predicted"/>
<reference evidence="2" key="1">
    <citation type="submission" date="2016-06" db="EMBL/GenBank/DDBJ databases">
        <title>Parallel loss of symbiosis genes in relatives of nitrogen-fixing non-legume Parasponia.</title>
        <authorList>
            <person name="Van Velzen R."/>
            <person name="Holmer R."/>
            <person name="Bu F."/>
            <person name="Rutten L."/>
            <person name="Van Zeijl A."/>
            <person name="Liu W."/>
            <person name="Santuari L."/>
            <person name="Cao Q."/>
            <person name="Sharma T."/>
            <person name="Shen D."/>
            <person name="Roswanjaya Y."/>
            <person name="Wardhani T."/>
            <person name="Kalhor M.S."/>
            <person name="Jansen J."/>
            <person name="Van den Hoogen J."/>
            <person name="Gungor B."/>
            <person name="Hartog M."/>
            <person name="Hontelez J."/>
            <person name="Verver J."/>
            <person name="Yang W.-C."/>
            <person name="Schijlen E."/>
            <person name="Repin R."/>
            <person name="Schilthuizen M."/>
            <person name="Schranz E."/>
            <person name="Heidstra R."/>
            <person name="Miyata K."/>
            <person name="Fedorova E."/>
            <person name="Kohlen W."/>
            <person name="Bisseling T."/>
            <person name="Smit S."/>
            <person name="Geurts R."/>
        </authorList>
    </citation>
    <scope>NUCLEOTIDE SEQUENCE [LARGE SCALE GENOMIC DNA]</scope>
    <source>
        <strain evidence="2">cv. WU1-14</strain>
    </source>
</reference>
<evidence type="ECO:0000313" key="2">
    <source>
        <dbReference type="Proteomes" id="UP000237105"/>
    </source>
</evidence>
<gene>
    <name evidence="1" type="ORF">PanWU01x14_345230</name>
</gene>
<name>A0A2P5ACT9_PARAD</name>
<sequence>MKRRMDCEDCTKRLTTNHLVDLYQIGIVFMRMDWTLLNSRKSSDGIATFYWDDSEGDDVTDVEVYGYPWVLAYSFGEDPNPPR</sequence>